<name>A0A371JPJ1_9FLAO</name>
<dbReference type="InterPro" id="IPR012338">
    <property type="entry name" value="Beta-lactam/transpept-like"/>
</dbReference>
<gene>
    <name evidence="4" type="ORF">DX873_08420</name>
</gene>
<evidence type="ECO:0000256" key="1">
    <source>
        <dbReference type="ARBA" id="ARBA00004370"/>
    </source>
</evidence>
<keyword evidence="5" id="KW-1185">Reference proteome</keyword>
<dbReference type="AlphaFoldDB" id="A0A371JPJ1"/>
<dbReference type="Gene3D" id="3.40.710.10">
    <property type="entry name" value="DD-peptidase/beta-lactamase superfamily"/>
    <property type="match status" value="1"/>
</dbReference>
<dbReference type="InterPro" id="IPR001466">
    <property type="entry name" value="Beta-lactam-related"/>
</dbReference>
<comment type="subcellular location">
    <subcellularLocation>
        <location evidence="1">Membrane</location>
    </subcellularLocation>
</comment>
<dbReference type="EMBL" id="QTJX01000002">
    <property type="protein sequence ID" value="RDY59401.1"/>
    <property type="molecule type" value="Genomic_DNA"/>
</dbReference>
<comment type="caution">
    <text evidence="4">The sequence shown here is derived from an EMBL/GenBank/DDBJ whole genome shotgun (WGS) entry which is preliminary data.</text>
</comment>
<dbReference type="PANTHER" id="PTHR46825:SF11">
    <property type="entry name" value="PENICILLIN-BINDING PROTEIN 4"/>
    <property type="match status" value="1"/>
</dbReference>
<dbReference type="Pfam" id="PF00144">
    <property type="entry name" value="Beta-lactamase"/>
    <property type="match status" value="1"/>
</dbReference>
<proteinExistence type="predicted"/>
<keyword evidence="4" id="KW-0378">Hydrolase</keyword>
<protein>
    <submittedName>
        <fullName evidence="4">Class C beta-lactamase-related serine hydrolase</fullName>
    </submittedName>
</protein>
<dbReference type="Proteomes" id="UP000261828">
    <property type="component" value="Unassembled WGS sequence"/>
</dbReference>
<accession>A0A371JPJ1</accession>
<dbReference type="InterPro" id="IPR050491">
    <property type="entry name" value="AmpC-like"/>
</dbReference>
<keyword evidence="2" id="KW-0472">Membrane</keyword>
<reference evidence="4 5" key="1">
    <citation type="submission" date="2018-08" db="EMBL/GenBank/DDBJ databases">
        <title>Muricauda nanhaiensis sp. nov., isolated from seawater of the South China Sea.</title>
        <authorList>
            <person name="Dang Y."/>
        </authorList>
    </citation>
    <scope>NUCLEOTIDE SEQUENCE [LARGE SCALE GENOMIC DNA]</scope>
    <source>
        <strain evidence="4 5">SM1704</strain>
    </source>
</reference>
<organism evidence="4 5">
    <name type="scientific">Flagellimonas nanhaiensis</name>
    <dbReference type="NCBI Taxonomy" id="2292706"/>
    <lineage>
        <taxon>Bacteria</taxon>
        <taxon>Pseudomonadati</taxon>
        <taxon>Bacteroidota</taxon>
        <taxon>Flavobacteriia</taxon>
        <taxon>Flavobacteriales</taxon>
        <taxon>Flavobacteriaceae</taxon>
        <taxon>Flagellimonas</taxon>
    </lineage>
</organism>
<dbReference type="PANTHER" id="PTHR46825">
    <property type="entry name" value="D-ALANYL-D-ALANINE-CARBOXYPEPTIDASE/ENDOPEPTIDASE AMPH"/>
    <property type="match status" value="1"/>
</dbReference>
<dbReference type="RefSeq" id="WP_116184016.1">
    <property type="nucleotide sequence ID" value="NZ_QTJX01000002.1"/>
</dbReference>
<evidence type="ECO:0000313" key="4">
    <source>
        <dbReference type="EMBL" id="RDY59401.1"/>
    </source>
</evidence>
<evidence type="ECO:0000313" key="5">
    <source>
        <dbReference type="Proteomes" id="UP000261828"/>
    </source>
</evidence>
<dbReference type="GO" id="GO:0016020">
    <property type="term" value="C:membrane"/>
    <property type="evidence" value="ECO:0007669"/>
    <property type="project" value="UniProtKB-SubCell"/>
</dbReference>
<evidence type="ECO:0000259" key="3">
    <source>
        <dbReference type="Pfam" id="PF00144"/>
    </source>
</evidence>
<feature type="domain" description="Beta-lactamase-related" evidence="3">
    <location>
        <begin position="35"/>
        <end position="346"/>
    </location>
</feature>
<dbReference type="OrthoDB" id="9793489at2"/>
<sequence>MILKLTKHSPWVKALLPIIACVFVGRSQELPKEIDSFVQGFEEKQEFNGTILVAKNGQVLFQKGYGFSNVADKTENEVATKFSIGSLTKSFMACAIMQQIEKGTLDLHAPIRNYIPELRDDLGKLTLHHLLKNSSGLPVHLNRLTTLEYRDISSKELIQLYNEKAELSMEPGSSYSYSNLNYQLAALVLEKVSGISYEQYMNDKIFKPLKMHSSGIERTHKFPSDKAKGHQVENGEIIPAQRNFMAYAKGGGDMYTTVLDLLKWDQALYTDDFISEEAKEKLFDGTPGIYGGYGYGFKIKYYKRHSDSRPEGKLVRHGGSMYGYVCNLHRYIDDEITIIILGNIRPYPIMEITEGIESILFKYHYL</sequence>
<dbReference type="SUPFAM" id="SSF56601">
    <property type="entry name" value="beta-lactamase/transpeptidase-like"/>
    <property type="match status" value="1"/>
</dbReference>
<evidence type="ECO:0000256" key="2">
    <source>
        <dbReference type="ARBA" id="ARBA00023136"/>
    </source>
</evidence>
<dbReference type="GO" id="GO:0016787">
    <property type="term" value="F:hydrolase activity"/>
    <property type="evidence" value="ECO:0007669"/>
    <property type="project" value="UniProtKB-KW"/>
</dbReference>